<dbReference type="PANTHER" id="PTHR45266">
    <property type="entry name" value="OXALOACETATE DECARBOXYLASE ALPHA CHAIN"/>
    <property type="match status" value="1"/>
</dbReference>
<dbReference type="InterPro" id="IPR000089">
    <property type="entry name" value="Biotin_lipoyl"/>
</dbReference>
<dbReference type="Pfam" id="PF00364">
    <property type="entry name" value="Biotin_lipoyl"/>
    <property type="match status" value="1"/>
</dbReference>
<proteinExistence type="predicted"/>
<comment type="caution">
    <text evidence="3">The sequence shown here is derived from an EMBL/GenBank/DDBJ whole genome shotgun (WGS) entry which is preliminary data.</text>
</comment>
<dbReference type="Gene3D" id="2.40.50.100">
    <property type="match status" value="1"/>
</dbReference>
<accession>A0A645DB58</accession>
<gene>
    <name evidence="3" type="ORF">SDC9_133620</name>
</gene>
<name>A0A645DB58_9ZZZZ</name>
<dbReference type="InterPro" id="IPR011053">
    <property type="entry name" value="Single_hybrid_motif"/>
</dbReference>
<feature type="domain" description="Lipoyl-binding" evidence="2">
    <location>
        <begin position="1"/>
        <end position="54"/>
    </location>
</feature>
<dbReference type="SUPFAM" id="SSF51230">
    <property type="entry name" value="Single hybrid motif"/>
    <property type="match status" value="1"/>
</dbReference>
<dbReference type="EMBL" id="VSSQ01034549">
    <property type="protein sequence ID" value="MPM86531.1"/>
    <property type="molecule type" value="Genomic_DNA"/>
</dbReference>
<evidence type="ECO:0000256" key="1">
    <source>
        <dbReference type="ARBA" id="ARBA00023267"/>
    </source>
</evidence>
<sequence>MKVGDAVEVNQTLITIEAMKMETAITARMAGTVEAVQVAEGETVKGGQLLLTIR</sequence>
<protein>
    <recommendedName>
        <fullName evidence="2">Lipoyl-binding domain-containing protein</fullName>
    </recommendedName>
</protein>
<dbReference type="PANTHER" id="PTHR45266:SF3">
    <property type="entry name" value="OXALOACETATE DECARBOXYLASE ALPHA CHAIN"/>
    <property type="match status" value="1"/>
</dbReference>
<dbReference type="PROSITE" id="PS50968">
    <property type="entry name" value="BIOTINYL_LIPOYL"/>
    <property type="match status" value="1"/>
</dbReference>
<keyword evidence="1" id="KW-0092">Biotin</keyword>
<dbReference type="PROSITE" id="PS00188">
    <property type="entry name" value="BIOTIN"/>
    <property type="match status" value="1"/>
</dbReference>
<dbReference type="CDD" id="cd06850">
    <property type="entry name" value="biotinyl_domain"/>
    <property type="match status" value="1"/>
</dbReference>
<reference evidence="3" key="1">
    <citation type="submission" date="2019-08" db="EMBL/GenBank/DDBJ databases">
        <authorList>
            <person name="Kucharzyk K."/>
            <person name="Murdoch R.W."/>
            <person name="Higgins S."/>
            <person name="Loffler F."/>
        </authorList>
    </citation>
    <scope>NUCLEOTIDE SEQUENCE</scope>
</reference>
<dbReference type="InterPro" id="IPR001882">
    <property type="entry name" value="Biotin_BS"/>
</dbReference>
<evidence type="ECO:0000259" key="2">
    <source>
        <dbReference type="PROSITE" id="PS50968"/>
    </source>
</evidence>
<dbReference type="AlphaFoldDB" id="A0A645DB58"/>
<dbReference type="InterPro" id="IPR050709">
    <property type="entry name" value="Biotin_Carboxyl_Carrier/Decarb"/>
</dbReference>
<organism evidence="3">
    <name type="scientific">bioreactor metagenome</name>
    <dbReference type="NCBI Taxonomy" id="1076179"/>
    <lineage>
        <taxon>unclassified sequences</taxon>
        <taxon>metagenomes</taxon>
        <taxon>ecological metagenomes</taxon>
    </lineage>
</organism>
<evidence type="ECO:0000313" key="3">
    <source>
        <dbReference type="EMBL" id="MPM86531.1"/>
    </source>
</evidence>